<feature type="compositionally biased region" description="Basic and acidic residues" evidence="1">
    <location>
        <begin position="1016"/>
        <end position="1026"/>
    </location>
</feature>
<feature type="compositionally biased region" description="Basic residues" evidence="1">
    <location>
        <begin position="1247"/>
        <end position="1258"/>
    </location>
</feature>
<name>A0A8H5GIJ3_9AGAR</name>
<feature type="compositionally biased region" description="Low complexity" evidence="1">
    <location>
        <begin position="439"/>
        <end position="476"/>
    </location>
</feature>
<sequence>MSESSSATSSPAARSSQIGRYGTLSLMKQNETDGVVTAFGIDSEVLTFGRDLESGIRLFYSDVSPLHCKVTFEERKAFLVVLGTSGVVVDGCKVYPNQSSSSPTTIPLPNNSEFEIHGKRFRFTYPPKELRAQLYASPSKSKRRALRLSMIQSAQVFSPRPSPNPAENLRILQSPLKPFKSASPSPFASPSPATSGGGRAPLFTAALTTVPDSDEEIILVQGSCPRVVEEDKDLVILEDVEVSATTSSSGRPSSPTKSAYGQAPPPTQLLQMQPPKPPKTPPRNVGRPSLHRAVLIRSAHKAVLKAETDREDQEEEMEVLGALADDDEEGDDSEESLSFEEDCEQGEAAQEDREGEEANEQDEGGEDEQRPFWRKSLGNMWPFRRSTSPTKPTDESEAGQPSVPTETVSKDLSMVLEDEDDVDPDSEEANENLAPLRTGAAAVPGLGAPLNHRRFPNSISPSKPSTSSSSKPGSGPFMTPQSTRTQPTHAQTGRQPGRFSLAPRPSLNGDGPRRIKIEETPWKVQDIMLQDPASSAGQPKQAVPGTPDTHTRRPVRGWTPGTGAAMPLSEEEQRAIRERRRSALTMPETFFGGSGGVPGLGSPRKEREMDKKAESGSGSGYERMSTSPSKSRTTFSAGATGASGVSGGDEDEEVDTMTLLGKMLEKVESMKDMKERRASLAAMSPQKKKEKEGLFGPSGSSGSSSSDSVSSMSASGSSTSLSSGTEPVTGLDPGHDDDDDDKENFTNPTYLGGESDSEPFSLLRTPNKREAYIPRRSLYVLEKPSSGTTTTTTVTSSSNAKDNDVVMTDAAAPTPSTNTVAAPPPPPPSVLSPLKTRTGRKVQNSSSKSRLAMANTPSFADEASPAINSMMKDGAESDEEQQEKNDKTKKMVMSGRIPKQGEDNDEDADEMNIDADGDNDVDVSTTQTKSATKRSGSLKPPSTSKSRKPPSTTTTTTRTRSKTPSRGTPGSSKPPSSNSNSTVVEPTVHDEASGSSTTTTTLKLTRGRAPRSKTPVRSEAESESTVKKSTTTTRRGGGKKASAEPSATTDDESSVPAPKKRGRKPATPKPDEEDSSTTTTKPKTRHGRSRAGVASETEEEDEDGAGDEIQVVAVKPKRGRPRKGNVTATAAAVPDPIKEEDTDALTPSAALAPSKKTTSATAAPRSRSKGSAIPTSKARVTRKTATSTAPEEEGQTDPDVDKENNDSQDEVVITKTTRGRPKKAQGAAKEVKEEVMTEPELGTTAKRTTRATRARTRT</sequence>
<feature type="compositionally biased region" description="Basic and acidic residues" evidence="1">
    <location>
        <begin position="663"/>
        <end position="678"/>
    </location>
</feature>
<dbReference type="Gene3D" id="2.60.200.20">
    <property type="match status" value="1"/>
</dbReference>
<feature type="domain" description="FHA" evidence="2">
    <location>
        <begin position="46"/>
        <end position="94"/>
    </location>
</feature>
<feature type="compositionally biased region" description="Acidic residues" evidence="1">
    <location>
        <begin position="903"/>
        <end position="921"/>
    </location>
</feature>
<dbReference type="SUPFAM" id="SSF49879">
    <property type="entry name" value="SMAD/FHA domain"/>
    <property type="match status" value="1"/>
</dbReference>
<organism evidence="3 4">
    <name type="scientific">Tetrapyrgos nigripes</name>
    <dbReference type="NCBI Taxonomy" id="182062"/>
    <lineage>
        <taxon>Eukaryota</taxon>
        <taxon>Fungi</taxon>
        <taxon>Dikarya</taxon>
        <taxon>Basidiomycota</taxon>
        <taxon>Agaricomycotina</taxon>
        <taxon>Agaricomycetes</taxon>
        <taxon>Agaricomycetidae</taxon>
        <taxon>Agaricales</taxon>
        <taxon>Marasmiineae</taxon>
        <taxon>Marasmiaceae</taxon>
        <taxon>Tetrapyrgos</taxon>
    </lineage>
</organism>
<feature type="compositionally biased region" description="Low complexity" evidence="1">
    <location>
        <begin position="180"/>
        <end position="193"/>
    </location>
</feature>
<evidence type="ECO:0000313" key="4">
    <source>
        <dbReference type="Proteomes" id="UP000559256"/>
    </source>
</evidence>
<reference evidence="3 4" key="1">
    <citation type="journal article" date="2020" name="ISME J.">
        <title>Uncovering the hidden diversity of litter-decomposition mechanisms in mushroom-forming fungi.</title>
        <authorList>
            <person name="Floudas D."/>
            <person name="Bentzer J."/>
            <person name="Ahren D."/>
            <person name="Johansson T."/>
            <person name="Persson P."/>
            <person name="Tunlid A."/>
        </authorList>
    </citation>
    <scope>NUCLEOTIDE SEQUENCE [LARGE SCALE GENOMIC DNA]</scope>
    <source>
        <strain evidence="3 4">CBS 291.85</strain>
    </source>
</reference>
<comment type="caution">
    <text evidence="3">The sequence shown here is derived from an EMBL/GenBank/DDBJ whole genome shotgun (WGS) entry which is preliminary data.</text>
</comment>
<feature type="compositionally biased region" description="Acidic residues" evidence="1">
    <location>
        <begin position="1096"/>
        <end position="1106"/>
    </location>
</feature>
<feature type="region of interest" description="Disordered" evidence="1">
    <location>
        <begin position="180"/>
        <end position="200"/>
    </location>
</feature>
<dbReference type="InterPro" id="IPR008984">
    <property type="entry name" value="SMAD_FHA_dom_sf"/>
</dbReference>
<feature type="compositionally biased region" description="Low complexity" evidence="1">
    <location>
        <begin position="697"/>
        <end position="724"/>
    </location>
</feature>
<feature type="compositionally biased region" description="Acidic residues" evidence="1">
    <location>
        <begin position="309"/>
        <end position="345"/>
    </location>
</feature>
<keyword evidence="4" id="KW-1185">Reference proteome</keyword>
<accession>A0A8H5GIJ3</accession>
<feature type="region of interest" description="Disordered" evidence="1">
    <location>
        <begin position="781"/>
        <end position="1258"/>
    </location>
</feature>
<feature type="compositionally biased region" description="Low complexity" evidence="1">
    <location>
        <begin position="633"/>
        <end position="643"/>
    </location>
</feature>
<feature type="compositionally biased region" description="Low complexity" evidence="1">
    <location>
        <begin position="243"/>
        <end position="259"/>
    </location>
</feature>
<feature type="compositionally biased region" description="Basic and acidic residues" evidence="1">
    <location>
        <begin position="511"/>
        <end position="521"/>
    </location>
</feature>
<evidence type="ECO:0000313" key="3">
    <source>
        <dbReference type="EMBL" id="KAF5365414.1"/>
    </source>
</evidence>
<feature type="compositionally biased region" description="Acidic residues" evidence="1">
    <location>
        <begin position="353"/>
        <end position="366"/>
    </location>
</feature>
<feature type="compositionally biased region" description="Low complexity" evidence="1">
    <location>
        <begin position="810"/>
        <end position="821"/>
    </location>
</feature>
<proteinExistence type="predicted"/>
<dbReference type="EMBL" id="JAACJM010000027">
    <property type="protein sequence ID" value="KAF5365414.1"/>
    <property type="molecule type" value="Genomic_DNA"/>
</dbReference>
<feature type="compositionally biased region" description="Low complexity" evidence="1">
    <location>
        <begin position="1148"/>
        <end position="1165"/>
    </location>
</feature>
<evidence type="ECO:0000256" key="1">
    <source>
        <dbReference type="SAM" id="MobiDB-lite"/>
    </source>
</evidence>
<dbReference type="OrthoDB" id="6288785at2759"/>
<dbReference type="Proteomes" id="UP000559256">
    <property type="component" value="Unassembled WGS sequence"/>
</dbReference>
<dbReference type="AlphaFoldDB" id="A0A8H5GIJ3"/>
<feature type="compositionally biased region" description="Polar residues" evidence="1">
    <location>
        <begin position="922"/>
        <end position="935"/>
    </location>
</feature>
<feature type="region of interest" description="Disordered" evidence="1">
    <location>
        <begin position="242"/>
        <end position="769"/>
    </location>
</feature>
<protein>
    <recommendedName>
        <fullName evidence="2">FHA domain-containing protein</fullName>
    </recommendedName>
</protein>
<feature type="compositionally biased region" description="Low complexity" evidence="1">
    <location>
        <begin position="939"/>
        <end position="986"/>
    </location>
</feature>
<evidence type="ECO:0000259" key="2">
    <source>
        <dbReference type="PROSITE" id="PS50006"/>
    </source>
</evidence>
<dbReference type="PROSITE" id="PS50006">
    <property type="entry name" value="FHA_DOMAIN"/>
    <property type="match status" value="1"/>
</dbReference>
<feature type="compositionally biased region" description="Acidic residues" evidence="1">
    <location>
        <begin position="416"/>
        <end position="430"/>
    </location>
</feature>
<dbReference type="InterPro" id="IPR000253">
    <property type="entry name" value="FHA_dom"/>
</dbReference>
<feature type="compositionally biased region" description="Basic and acidic residues" evidence="1">
    <location>
        <begin position="603"/>
        <end position="614"/>
    </location>
</feature>
<dbReference type="Pfam" id="PF00498">
    <property type="entry name" value="FHA"/>
    <property type="match status" value="1"/>
</dbReference>
<gene>
    <name evidence="3" type="ORF">D9758_010813</name>
</gene>
<feature type="compositionally biased region" description="Low complexity" evidence="1">
    <location>
        <begin position="785"/>
        <end position="798"/>
    </location>
</feature>
<feature type="compositionally biased region" description="Polar residues" evidence="1">
    <location>
        <begin position="479"/>
        <end position="494"/>
    </location>
</feature>